<dbReference type="Proteomes" id="UP000540568">
    <property type="component" value="Unassembled WGS sequence"/>
</dbReference>
<accession>A0A7W3PEW8</accession>
<evidence type="ECO:0000256" key="1">
    <source>
        <dbReference type="SAM" id="Phobius"/>
    </source>
</evidence>
<keyword evidence="3" id="KW-1185">Reference proteome</keyword>
<organism evidence="2 3">
    <name type="scientific">Promicromonospora sukumoe</name>
    <dbReference type="NCBI Taxonomy" id="88382"/>
    <lineage>
        <taxon>Bacteria</taxon>
        <taxon>Bacillati</taxon>
        <taxon>Actinomycetota</taxon>
        <taxon>Actinomycetes</taxon>
        <taxon>Micrococcales</taxon>
        <taxon>Promicromonosporaceae</taxon>
        <taxon>Promicromonospora</taxon>
    </lineage>
</organism>
<evidence type="ECO:0000313" key="2">
    <source>
        <dbReference type="EMBL" id="MBA8808964.1"/>
    </source>
</evidence>
<dbReference type="AlphaFoldDB" id="A0A7W3PEW8"/>
<reference evidence="2 3" key="1">
    <citation type="submission" date="2020-07" db="EMBL/GenBank/DDBJ databases">
        <title>Sequencing the genomes of 1000 actinobacteria strains.</title>
        <authorList>
            <person name="Klenk H.-P."/>
        </authorList>
    </citation>
    <scope>NUCLEOTIDE SEQUENCE [LARGE SCALE GENOMIC DNA]</scope>
    <source>
        <strain evidence="2 3">DSM 44121</strain>
    </source>
</reference>
<evidence type="ECO:0000313" key="3">
    <source>
        <dbReference type="Proteomes" id="UP000540568"/>
    </source>
</evidence>
<protein>
    <submittedName>
        <fullName evidence="2">Putative membrane protein</fullName>
    </submittedName>
</protein>
<keyword evidence="1" id="KW-0812">Transmembrane</keyword>
<dbReference type="EMBL" id="JACGWV010000001">
    <property type="protein sequence ID" value="MBA8808964.1"/>
    <property type="molecule type" value="Genomic_DNA"/>
</dbReference>
<sequence>MTTFTVWKFDDPEGAQAAASNLKQAASEGLITVVDHAVVSWPVGQATPTTKQAHEGEWRGTGWGAFWGLLLGTLFFMPLIGAAAGAAIGALAKHTEAVGIDKTQLETIREQVTVGTSALFAVTQDGDIDRVGERFHGMRGKLIATNLTDAERSTLLETFGS</sequence>
<name>A0A7W3PEW8_9MICO</name>
<feature type="transmembrane region" description="Helical" evidence="1">
    <location>
        <begin position="65"/>
        <end position="92"/>
    </location>
</feature>
<keyword evidence="1" id="KW-0472">Membrane</keyword>
<dbReference type="RefSeq" id="WP_182617430.1">
    <property type="nucleotide sequence ID" value="NZ_BAAATF010000003.1"/>
</dbReference>
<dbReference type="Pfam" id="PF06897">
    <property type="entry name" value="DUF1269"/>
    <property type="match status" value="1"/>
</dbReference>
<dbReference type="InterPro" id="IPR009200">
    <property type="entry name" value="DUF1269_membrane"/>
</dbReference>
<comment type="caution">
    <text evidence="2">The sequence shown here is derived from an EMBL/GenBank/DDBJ whole genome shotgun (WGS) entry which is preliminary data.</text>
</comment>
<gene>
    <name evidence="2" type="ORF">FHX71_002906</name>
</gene>
<proteinExistence type="predicted"/>
<keyword evidence="1" id="KW-1133">Transmembrane helix</keyword>